<evidence type="ECO:0000256" key="1">
    <source>
        <dbReference type="SAM" id="MobiDB-lite"/>
    </source>
</evidence>
<dbReference type="Proteomes" id="UP000479710">
    <property type="component" value="Unassembled WGS sequence"/>
</dbReference>
<evidence type="ECO:0000313" key="3">
    <source>
        <dbReference type="Proteomes" id="UP000479710"/>
    </source>
</evidence>
<comment type="caution">
    <text evidence="2">The sequence shown here is derived from an EMBL/GenBank/DDBJ whole genome shotgun (WGS) entry which is preliminary data.</text>
</comment>
<evidence type="ECO:0000313" key="2">
    <source>
        <dbReference type="EMBL" id="KAF0930622.1"/>
    </source>
</evidence>
<protein>
    <submittedName>
        <fullName evidence="2">Uncharacterized protein</fullName>
    </submittedName>
</protein>
<feature type="region of interest" description="Disordered" evidence="1">
    <location>
        <begin position="1"/>
        <end position="36"/>
    </location>
</feature>
<feature type="compositionally biased region" description="Basic and acidic residues" evidence="1">
    <location>
        <begin position="70"/>
        <end position="81"/>
    </location>
</feature>
<sequence>MTWDRRWTHVAHEKKEDGNAPEILTTSSWPDADSSFDQNAHAATLGFPRAADGAGRGGRRCGGDLAGWKEAGRRATRELTDAGRGGRHGS</sequence>
<gene>
    <name evidence="2" type="ORF">E2562_033819</name>
</gene>
<feature type="region of interest" description="Disordered" evidence="1">
    <location>
        <begin position="64"/>
        <end position="90"/>
    </location>
</feature>
<proteinExistence type="predicted"/>
<name>A0A6G1F1C4_9ORYZ</name>
<keyword evidence="3" id="KW-1185">Reference proteome</keyword>
<organism evidence="2 3">
    <name type="scientific">Oryza meyeriana var. granulata</name>
    <dbReference type="NCBI Taxonomy" id="110450"/>
    <lineage>
        <taxon>Eukaryota</taxon>
        <taxon>Viridiplantae</taxon>
        <taxon>Streptophyta</taxon>
        <taxon>Embryophyta</taxon>
        <taxon>Tracheophyta</taxon>
        <taxon>Spermatophyta</taxon>
        <taxon>Magnoliopsida</taxon>
        <taxon>Liliopsida</taxon>
        <taxon>Poales</taxon>
        <taxon>Poaceae</taxon>
        <taxon>BOP clade</taxon>
        <taxon>Oryzoideae</taxon>
        <taxon>Oryzeae</taxon>
        <taxon>Oryzinae</taxon>
        <taxon>Oryza</taxon>
        <taxon>Oryza meyeriana</taxon>
    </lineage>
</organism>
<feature type="compositionally biased region" description="Basic and acidic residues" evidence="1">
    <location>
        <begin position="1"/>
        <end position="18"/>
    </location>
</feature>
<dbReference type="EMBL" id="SPHZ02000002">
    <property type="protein sequence ID" value="KAF0930622.1"/>
    <property type="molecule type" value="Genomic_DNA"/>
</dbReference>
<reference evidence="2 3" key="1">
    <citation type="submission" date="2019-11" db="EMBL/GenBank/DDBJ databases">
        <title>Whole genome sequence of Oryza granulata.</title>
        <authorList>
            <person name="Li W."/>
        </authorList>
    </citation>
    <scope>NUCLEOTIDE SEQUENCE [LARGE SCALE GENOMIC DNA]</scope>
    <source>
        <strain evidence="3">cv. Menghai</strain>
        <tissue evidence="2">Leaf</tissue>
    </source>
</reference>
<dbReference type="AlphaFoldDB" id="A0A6G1F1C4"/>
<accession>A0A6G1F1C4</accession>